<organism evidence="1 2">
    <name type="scientific">Micrococcus endophyticus</name>
    <dbReference type="NCBI Taxonomy" id="455343"/>
    <lineage>
        <taxon>Bacteria</taxon>
        <taxon>Bacillati</taxon>
        <taxon>Actinomycetota</taxon>
        <taxon>Actinomycetes</taxon>
        <taxon>Micrococcales</taxon>
        <taxon>Micrococcaceae</taxon>
        <taxon>Micrococcus</taxon>
    </lineage>
</organism>
<keyword evidence="2" id="KW-1185">Reference proteome</keyword>
<reference evidence="1 2" key="1">
    <citation type="submission" date="2020-08" db="EMBL/GenBank/DDBJ databases">
        <title>Sequencing the genomes of 1000 actinobacteria strains.</title>
        <authorList>
            <person name="Klenk H.-P."/>
        </authorList>
    </citation>
    <scope>NUCLEOTIDE SEQUENCE [LARGE SCALE GENOMIC DNA]</scope>
    <source>
        <strain evidence="1 2">DSM 17945</strain>
    </source>
</reference>
<dbReference type="AlphaFoldDB" id="A0A4Y8ZLC9"/>
<dbReference type="GO" id="GO:0005524">
    <property type="term" value="F:ATP binding"/>
    <property type="evidence" value="ECO:0007669"/>
    <property type="project" value="TreeGrafter"/>
</dbReference>
<dbReference type="Proteomes" id="UP000567246">
    <property type="component" value="Unassembled WGS sequence"/>
</dbReference>
<dbReference type="GO" id="GO:0005829">
    <property type="term" value="C:cytosol"/>
    <property type="evidence" value="ECO:0007669"/>
    <property type="project" value="TreeGrafter"/>
</dbReference>
<evidence type="ECO:0000313" key="2">
    <source>
        <dbReference type="Proteomes" id="UP000567246"/>
    </source>
</evidence>
<dbReference type="InterPro" id="IPR002187">
    <property type="entry name" value="N-reg_PII"/>
</dbReference>
<dbReference type="InterPro" id="IPR015867">
    <property type="entry name" value="N-reg_PII/ATP_PRibTrfase_C"/>
</dbReference>
<dbReference type="PANTHER" id="PTHR30115">
    <property type="entry name" value="NITROGEN REGULATORY PROTEIN P-II"/>
    <property type="match status" value="1"/>
</dbReference>
<dbReference type="SMART" id="SM00938">
    <property type="entry name" value="P-II"/>
    <property type="match status" value="1"/>
</dbReference>
<gene>
    <name evidence="1" type="ORF">HDA33_001388</name>
</gene>
<dbReference type="PROSITE" id="PS51343">
    <property type="entry name" value="PII_GLNB_DOM"/>
    <property type="match status" value="1"/>
</dbReference>
<sequence length="115" mass="12334">MKLITAVIRPSRLKKVGNALEAAGLTGLTATEVQGRGAQGGRTEYYRGEAHDVVFRTKVRLEMVVADEQLEDAIDVLVAAARSDDEGTIGDGKVWVTDVVRVVRVRTGETGPEAV</sequence>
<dbReference type="EMBL" id="JACHMW010000001">
    <property type="protein sequence ID" value="MBB5848824.1"/>
    <property type="molecule type" value="Genomic_DNA"/>
</dbReference>
<protein>
    <submittedName>
        <fullName evidence="1">Nitrogen regulatory protein P-II 1/nitrogen regulatory protein P-II 2</fullName>
    </submittedName>
</protein>
<dbReference type="Pfam" id="PF00543">
    <property type="entry name" value="P-II"/>
    <property type="match status" value="1"/>
</dbReference>
<comment type="caution">
    <text evidence="1">The sequence shown here is derived from an EMBL/GenBank/DDBJ whole genome shotgun (WGS) entry which is preliminary data.</text>
</comment>
<dbReference type="PRINTS" id="PR00340">
    <property type="entry name" value="PIIGLNB"/>
</dbReference>
<accession>A0A4Y8ZLC9</accession>
<dbReference type="PANTHER" id="PTHR30115:SF11">
    <property type="entry name" value="NITROGEN REGULATORY PROTEIN P-II HOMOLOG"/>
    <property type="match status" value="1"/>
</dbReference>
<dbReference type="GO" id="GO:0006808">
    <property type="term" value="P:regulation of nitrogen utilization"/>
    <property type="evidence" value="ECO:0007669"/>
    <property type="project" value="InterPro"/>
</dbReference>
<dbReference type="Gene3D" id="3.30.70.120">
    <property type="match status" value="1"/>
</dbReference>
<dbReference type="SUPFAM" id="SSF54913">
    <property type="entry name" value="GlnB-like"/>
    <property type="match status" value="1"/>
</dbReference>
<name>A0A4Y8ZLC9_9MICC</name>
<dbReference type="InterPro" id="IPR011322">
    <property type="entry name" value="N-reg_PII-like_a/b"/>
</dbReference>
<proteinExistence type="predicted"/>
<dbReference type="GO" id="GO:0030234">
    <property type="term" value="F:enzyme regulator activity"/>
    <property type="evidence" value="ECO:0007669"/>
    <property type="project" value="InterPro"/>
</dbReference>
<evidence type="ECO:0000313" key="1">
    <source>
        <dbReference type="EMBL" id="MBB5848824.1"/>
    </source>
</evidence>
<dbReference type="RefSeq" id="WP_017487971.1">
    <property type="nucleotide sequence ID" value="NZ_BAABAG010000004.1"/>
</dbReference>